<dbReference type="Pfam" id="PF09995">
    <property type="entry name" value="MPAB_Lcp_cat"/>
    <property type="match status" value="1"/>
</dbReference>
<dbReference type="EMBL" id="JAZHXJ010000001">
    <property type="protein sequence ID" value="KAL1884392.1"/>
    <property type="molecule type" value="Genomic_DNA"/>
</dbReference>
<dbReference type="PANTHER" id="PTHR37539:SF1">
    <property type="entry name" value="ER-BOUND OXYGENASE MPAB_MPAB'_RUBBER OXYGENASE CATALYTIC DOMAIN-CONTAINING PROTEIN"/>
    <property type="match status" value="1"/>
</dbReference>
<evidence type="ECO:0000256" key="2">
    <source>
        <dbReference type="SAM" id="Phobius"/>
    </source>
</evidence>
<dbReference type="PANTHER" id="PTHR37539">
    <property type="entry name" value="SECRETED PROTEIN-RELATED"/>
    <property type="match status" value="1"/>
</dbReference>
<feature type="transmembrane region" description="Helical" evidence="2">
    <location>
        <begin position="384"/>
        <end position="404"/>
    </location>
</feature>
<accession>A0ABR3Y960</accession>
<feature type="region of interest" description="Disordered" evidence="1">
    <location>
        <begin position="445"/>
        <end position="475"/>
    </location>
</feature>
<gene>
    <name evidence="4" type="ORF">VTK73DRAFT_86</name>
</gene>
<keyword evidence="2" id="KW-1133">Transmembrane helix</keyword>
<name>A0ABR3Y960_9PEZI</name>
<dbReference type="InterPro" id="IPR018713">
    <property type="entry name" value="MPAB/Lcp_cat_dom"/>
</dbReference>
<evidence type="ECO:0000259" key="3">
    <source>
        <dbReference type="Pfam" id="PF09995"/>
    </source>
</evidence>
<feature type="domain" description="ER-bound oxygenase mpaB/mpaB'/Rubber oxygenase catalytic" evidence="3">
    <location>
        <begin position="181"/>
        <end position="382"/>
    </location>
</feature>
<evidence type="ECO:0000313" key="4">
    <source>
        <dbReference type="EMBL" id="KAL1884392.1"/>
    </source>
</evidence>
<keyword evidence="2" id="KW-0472">Membrane</keyword>
<organism evidence="4 5">
    <name type="scientific">Phialemonium thermophilum</name>
    <dbReference type="NCBI Taxonomy" id="223376"/>
    <lineage>
        <taxon>Eukaryota</taxon>
        <taxon>Fungi</taxon>
        <taxon>Dikarya</taxon>
        <taxon>Ascomycota</taxon>
        <taxon>Pezizomycotina</taxon>
        <taxon>Sordariomycetes</taxon>
        <taxon>Sordariomycetidae</taxon>
        <taxon>Cephalothecales</taxon>
        <taxon>Cephalothecaceae</taxon>
        <taxon>Phialemonium</taxon>
    </lineage>
</organism>
<dbReference type="Proteomes" id="UP001586593">
    <property type="component" value="Unassembled WGS sequence"/>
</dbReference>
<reference evidence="4 5" key="1">
    <citation type="journal article" date="2024" name="Commun. Biol.">
        <title>Comparative genomic analysis of thermophilic fungi reveals convergent evolutionary adaptations and gene losses.</title>
        <authorList>
            <person name="Steindorff A.S."/>
            <person name="Aguilar-Pontes M.V."/>
            <person name="Robinson A.J."/>
            <person name="Andreopoulos B."/>
            <person name="LaButti K."/>
            <person name="Kuo A."/>
            <person name="Mondo S."/>
            <person name="Riley R."/>
            <person name="Otillar R."/>
            <person name="Haridas S."/>
            <person name="Lipzen A."/>
            <person name="Grimwood J."/>
            <person name="Schmutz J."/>
            <person name="Clum A."/>
            <person name="Reid I.D."/>
            <person name="Moisan M.C."/>
            <person name="Butler G."/>
            <person name="Nguyen T.T.M."/>
            <person name="Dewar K."/>
            <person name="Conant G."/>
            <person name="Drula E."/>
            <person name="Henrissat B."/>
            <person name="Hansel C."/>
            <person name="Singer S."/>
            <person name="Hutchinson M.I."/>
            <person name="de Vries R.P."/>
            <person name="Natvig D.O."/>
            <person name="Powell A.J."/>
            <person name="Tsang A."/>
            <person name="Grigoriev I.V."/>
        </authorList>
    </citation>
    <scope>NUCLEOTIDE SEQUENCE [LARGE SCALE GENOMIC DNA]</scope>
    <source>
        <strain evidence="4 5">ATCC 24622</strain>
    </source>
</reference>
<comment type="caution">
    <text evidence="4">The sequence shown here is derived from an EMBL/GenBank/DDBJ whole genome shotgun (WGS) entry which is preliminary data.</text>
</comment>
<keyword evidence="2" id="KW-0812">Transmembrane</keyword>
<feature type="transmembrane region" description="Helical" evidence="2">
    <location>
        <begin position="489"/>
        <end position="513"/>
    </location>
</feature>
<evidence type="ECO:0000313" key="5">
    <source>
        <dbReference type="Proteomes" id="UP001586593"/>
    </source>
</evidence>
<keyword evidence="5" id="KW-1185">Reference proteome</keyword>
<sequence length="522" mass="59193">MLLVLSNPMHYLRVRFTVPNAFSREFSRLLSQQRDILAMLWQRGCQQRVRVWGYDFEWTSRHQTGEEMRPLIYSYDNLATECLDRLDRFSSKQQRPTKGPADGHSKSPDSARRCLYEILQDHVADDDILKQLWTRVTTVPEWVDWEQIERGQQVFYRYAGPIVVALTFQSLLGGMGGRRVVETLTRTGGFGVQVSRRRLLETFQYILQVVRNVDSVKPGGDGFASSIRVRLLHASVRQRILQLARQKPEYYDISQYGIPINDLDSIGTITTFSSTVIWVGLPRQGIYMRPQEIADYIALWRWIAHLVGTPTDPFATPARAKTVMESLLASEIDPSPTSRTLANNIIAGLEHRPPTYPSADFLRAEAHWLNGRDLADALAVPRPGLFHLALVVGQCLFFACLCYLHRYVLPRSWEAARLVRVRSLLHRLVAEQTGSETASHEFQYIPNLDTPSTPPHEDKKGEGAANRGEVSGSSFRSWTAPWSVQRRNLGALVFAVVVLGIFACLGMNIVYHFPSLLGWVAG</sequence>
<evidence type="ECO:0000256" key="1">
    <source>
        <dbReference type="SAM" id="MobiDB-lite"/>
    </source>
</evidence>
<dbReference type="InterPro" id="IPR037473">
    <property type="entry name" value="Lcp-like"/>
</dbReference>
<proteinExistence type="predicted"/>
<protein>
    <recommendedName>
        <fullName evidence="3">ER-bound oxygenase mpaB/mpaB'/Rubber oxygenase catalytic domain-containing protein</fullName>
    </recommendedName>
</protein>